<dbReference type="EMBL" id="QGDO01000025">
    <property type="protein sequence ID" value="PWJ31143.1"/>
    <property type="molecule type" value="Genomic_DNA"/>
</dbReference>
<evidence type="ECO:0000313" key="1">
    <source>
        <dbReference type="EMBL" id="PWJ31143.1"/>
    </source>
</evidence>
<name>A0A315YRR1_SEDFL</name>
<dbReference type="Proteomes" id="UP000245535">
    <property type="component" value="Unassembled WGS sequence"/>
</dbReference>
<dbReference type="AlphaFoldDB" id="A0A315YRR1"/>
<reference evidence="1 2" key="1">
    <citation type="submission" date="2018-03" db="EMBL/GenBank/DDBJ databases">
        <title>Genomic Encyclopedia of Archaeal and Bacterial Type Strains, Phase II (KMG-II): from individual species to whole genera.</title>
        <authorList>
            <person name="Goeker M."/>
        </authorList>
    </citation>
    <scope>NUCLEOTIDE SEQUENCE [LARGE SCALE GENOMIC DNA]</scope>
    <source>
        <strain evidence="1 2">DSM 28229</strain>
    </source>
</reference>
<keyword evidence="2" id="KW-1185">Reference proteome</keyword>
<dbReference type="OrthoDB" id="7066494at2"/>
<organism evidence="1 2">
    <name type="scientific">Sediminitomix flava</name>
    <dbReference type="NCBI Taxonomy" id="379075"/>
    <lineage>
        <taxon>Bacteria</taxon>
        <taxon>Pseudomonadati</taxon>
        <taxon>Bacteroidota</taxon>
        <taxon>Cytophagia</taxon>
        <taxon>Cytophagales</taxon>
        <taxon>Flammeovirgaceae</taxon>
        <taxon>Sediminitomix</taxon>
    </lineage>
</organism>
<gene>
    <name evidence="1" type="ORF">BC781_1253</name>
</gene>
<accession>A0A315YRR1</accession>
<dbReference type="RefSeq" id="WP_109623331.1">
    <property type="nucleotide sequence ID" value="NZ_QGDO01000025.1"/>
</dbReference>
<comment type="caution">
    <text evidence="1">The sequence shown here is derived from an EMBL/GenBank/DDBJ whole genome shotgun (WGS) entry which is preliminary data.</text>
</comment>
<protein>
    <submittedName>
        <fullName evidence="1">Uncharacterized protein</fullName>
    </submittedName>
</protein>
<proteinExistence type="predicted"/>
<sequence length="165" mass="19587">MKLFSCFKREGKLYSSNNGVSGPKYLEQYSEHFESPHKILTNEWRRKLISNSGNSRFKIKYYGKRHDEYPSLIVSENFSPLKISVVDILTDDEILLFDGSIHGYNALFCDKYTLEQLNKRTESEIYVSDENQDTFEVIISTIHSINYNEEFIDEVEWIYDINQWR</sequence>
<evidence type="ECO:0000313" key="2">
    <source>
        <dbReference type="Proteomes" id="UP000245535"/>
    </source>
</evidence>